<evidence type="ECO:0000313" key="3">
    <source>
        <dbReference type="Proteomes" id="UP000494165"/>
    </source>
</evidence>
<gene>
    <name evidence="2" type="ORF">CLODIP_2_CD00008</name>
</gene>
<evidence type="ECO:0000313" key="2">
    <source>
        <dbReference type="EMBL" id="CAB3383328.1"/>
    </source>
</evidence>
<evidence type="ECO:0000256" key="1">
    <source>
        <dbReference type="SAM" id="MobiDB-lite"/>
    </source>
</evidence>
<dbReference type="Proteomes" id="UP000494165">
    <property type="component" value="Unassembled WGS sequence"/>
</dbReference>
<sequence>MEGAGPQSSSLLCRELVSADFGLPPPRPTVPLGRPTSRIPVVSGRQQRPAVKNSRRNDVNSAKLSEQ</sequence>
<dbReference type="AlphaFoldDB" id="A0A8S1DSR2"/>
<name>A0A8S1DSR2_9INSE</name>
<protein>
    <submittedName>
        <fullName evidence="2">Uncharacterized protein</fullName>
    </submittedName>
</protein>
<reference evidence="2 3" key="1">
    <citation type="submission" date="2020-04" db="EMBL/GenBank/DDBJ databases">
        <authorList>
            <person name="Alioto T."/>
            <person name="Alioto T."/>
            <person name="Gomez Garrido J."/>
        </authorList>
    </citation>
    <scope>NUCLEOTIDE SEQUENCE [LARGE SCALE GENOMIC DNA]</scope>
</reference>
<organism evidence="2 3">
    <name type="scientific">Cloeon dipterum</name>
    <dbReference type="NCBI Taxonomy" id="197152"/>
    <lineage>
        <taxon>Eukaryota</taxon>
        <taxon>Metazoa</taxon>
        <taxon>Ecdysozoa</taxon>
        <taxon>Arthropoda</taxon>
        <taxon>Hexapoda</taxon>
        <taxon>Insecta</taxon>
        <taxon>Pterygota</taxon>
        <taxon>Palaeoptera</taxon>
        <taxon>Ephemeroptera</taxon>
        <taxon>Pisciforma</taxon>
        <taxon>Baetidae</taxon>
        <taxon>Cloeon</taxon>
    </lineage>
</organism>
<proteinExistence type="predicted"/>
<comment type="caution">
    <text evidence="2">The sequence shown here is derived from an EMBL/GenBank/DDBJ whole genome shotgun (WGS) entry which is preliminary data.</text>
</comment>
<dbReference type="EMBL" id="CADEPI010000303">
    <property type="protein sequence ID" value="CAB3383328.1"/>
    <property type="molecule type" value="Genomic_DNA"/>
</dbReference>
<feature type="region of interest" description="Disordered" evidence="1">
    <location>
        <begin position="19"/>
        <end position="67"/>
    </location>
</feature>
<keyword evidence="3" id="KW-1185">Reference proteome</keyword>
<accession>A0A8S1DSR2</accession>